<evidence type="ECO:0000313" key="3">
    <source>
        <dbReference type="EMBL" id="UNY98294.1"/>
    </source>
</evidence>
<keyword evidence="4" id="KW-1185">Reference proteome</keyword>
<keyword evidence="2" id="KW-0732">Signal</keyword>
<evidence type="ECO:0008006" key="5">
    <source>
        <dbReference type="Google" id="ProtNLM"/>
    </source>
</evidence>
<protein>
    <recommendedName>
        <fullName evidence="5">Lipoprotein</fullName>
    </recommendedName>
</protein>
<dbReference type="RefSeq" id="WP_242936701.1">
    <property type="nucleotide sequence ID" value="NZ_CP094326.1"/>
</dbReference>
<dbReference type="PROSITE" id="PS51257">
    <property type="entry name" value="PROKAR_LIPOPROTEIN"/>
    <property type="match status" value="1"/>
</dbReference>
<evidence type="ECO:0000256" key="2">
    <source>
        <dbReference type="SAM" id="SignalP"/>
    </source>
</evidence>
<dbReference type="EMBL" id="CP094326">
    <property type="protein sequence ID" value="UNY98294.1"/>
    <property type="molecule type" value="Genomic_DNA"/>
</dbReference>
<reference evidence="3 4" key="1">
    <citation type="journal article" date="2018" name="Int. J. Syst. Evol. Microbiol.">
        <title>Zhouia spongiae sp. nov., isolated from a marine sponge.</title>
        <authorList>
            <person name="Zhuang L."/>
            <person name="Lin B."/>
            <person name="Qin F."/>
            <person name="Luo L."/>
        </authorList>
    </citation>
    <scope>NUCLEOTIDE SEQUENCE [LARGE SCALE GENOMIC DNA]</scope>
    <source>
        <strain evidence="3 4">HN-Y44</strain>
    </source>
</reference>
<gene>
    <name evidence="3" type="ORF">MQE36_14525</name>
</gene>
<feature type="chain" id="PRO_5046642905" description="Lipoprotein" evidence="2">
    <location>
        <begin position="22"/>
        <end position="79"/>
    </location>
</feature>
<name>A0ABY3YKC6_9FLAO</name>
<feature type="compositionally biased region" description="Acidic residues" evidence="1">
    <location>
        <begin position="55"/>
        <end position="79"/>
    </location>
</feature>
<sequence length="79" mass="8833">MKRFKKIVFPLLVMVLFFSCTNDKLKEQDAMYKEVIQPDFYGSDETSDDTTIPSDDPDDGTTDDTGDGDGDGTDPDNKE</sequence>
<evidence type="ECO:0000256" key="1">
    <source>
        <dbReference type="SAM" id="MobiDB-lite"/>
    </source>
</evidence>
<evidence type="ECO:0000313" key="4">
    <source>
        <dbReference type="Proteomes" id="UP000829476"/>
    </source>
</evidence>
<proteinExistence type="predicted"/>
<feature type="region of interest" description="Disordered" evidence="1">
    <location>
        <begin position="36"/>
        <end position="79"/>
    </location>
</feature>
<feature type="signal peptide" evidence="2">
    <location>
        <begin position="1"/>
        <end position="21"/>
    </location>
</feature>
<accession>A0ABY3YKC6</accession>
<dbReference type="Proteomes" id="UP000829476">
    <property type="component" value="Chromosome"/>
</dbReference>
<organism evidence="3 4">
    <name type="scientific">Zhouia spongiae</name>
    <dbReference type="NCBI Taxonomy" id="2202721"/>
    <lineage>
        <taxon>Bacteria</taxon>
        <taxon>Pseudomonadati</taxon>
        <taxon>Bacteroidota</taxon>
        <taxon>Flavobacteriia</taxon>
        <taxon>Flavobacteriales</taxon>
        <taxon>Flavobacteriaceae</taxon>
        <taxon>Zhouia</taxon>
    </lineage>
</organism>